<dbReference type="Proteomes" id="UP000826195">
    <property type="component" value="Unassembled WGS sequence"/>
</dbReference>
<keyword evidence="2" id="KW-1185">Reference proteome</keyword>
<dbReference type="AlphaFoldDB" id="A0AAV7J725"/>
<gene>
    <name evidence="1" type="ORF">KQX54_005944</name>
</gene>
<proteinExistence type="predicted"/>
<comment type="caution">
    <text evidence="1">The sequence shown here is derived from an EMBL/GenBank/DDBJ whole genome shotgun (WGS) entry which is preliminary data.</text>
</comment>
<accession>A0AAV7J725</accession>
<name>A0AAV7J725_COTGL</name>
<reference evidence="1 2" key="1">
    <citation type="journal article" date="2021" name="J. Hered.">
        <title>A chromosome-level genome assembly of the parasitoid wasp, Cotesia glomerata (Hymenoptera: Braconidae).</title>
        <authorList>
            <person name="Pinto B.J."/>
            <person name="Weis J.J."/>
            <person name="Gamble T."/>
            <person name="Ode P.J."/>
            <person name="Paul R."/>
            <person name="Zaspel J.M."/>
        </authorList>
    </citation>
    <scope>NUCLEOTIDE SEQUENCE [LARGE SCALE GENOMIC DNA]</scope>
    <source>
        <strain evidence="1">CgM1</strain>
    </source>
</reference>
<protein>
    <submittedName>
        <fullName evidence="1">Uncharacterized protein</fullName>
    </submittedName>
</protein>
<evidence type="ECO:0000313" key="1">
    <source>
        <dbReference type="EMBL" id="KAH0566997.1"/>
    </source>
</evidence>
<sequence>MQRHRNPKKHVGRAPVRLLFESSGLSKLVRQLTDGSACVRIESFFTFVIRDLESYETGANHWLNEKGSRKKRRGGVGSSLRRALLSIGGTVRCGMRLRYVCVCILRVPNGRNEMM</sequence>
<evidence type="ECO:0000313" key="2">
    <source>
        <dbReference type="Proteomes" id="UP000826195"/>
    </source>
</evidence>
<dbReference type="EMBL" id="JAHXZJ010000001">
    <property type="protein sequence ID" value="KAH0566997.1"/>
    <property type="molecule type" value="Genomic_DNA"/>
</dbReference>
<organism evidence="1 2">
    <name type="scientific">Cotesia glomerata</name>
    <name type="common">Lepidopteran parasitic wasp</name>
    <name type="synonym">Apanteles glomeratus</name>
    <dbReference type="NCBI Taxonomy" id="32391"/>
    <lineage>
        <taxon>Eukaryota</taxon>
        <taxon>Metazoa</taxon>
        <taxon>Ecdysozoa</taxon>
        <taxon>Arthropoda</taxon>
        <taxon>Hexapoda</taxon>
        <taxon>Insecta</taxon>
        <taxon>Pterygota</taxon>
        <taxon>Neoptera</taxon>
        <taxon>Endopterygota</taxon>
        <taxon>Hymenoptera</taxon>
        <taxon>Apocrita</taxon>
        <taxon>Ichneumonoidea</taxon>
        <taxon>Braconidae</taxon>
        <taxon>Microgastrinae</taxon>
        <taxon>Cotesia</taxon>
    </lineage>
</organism>